<dbReference type="AlphaFoldDB" id="A0A392U6N8"/>
<dbReference type="EMBL" id="LXQA010736885">
    <property type="protein sequence ID" value="MCI68457.1"/>
    <property type="molecule type" value="Genomic_DNA"/>
</dbReference>
<evidence type="ECO:0000313" key="1">
    <source>
        <dbReference type="EMBL" id="MCI68457.1"/>
    </source>
</evidence>
<reference evidence="1 2" key="1">
    <citation type="journal article" date="2018" name="Front. Plant Sci.">
        <title>Red Clover (Trifolium pratense) and Zigzag Clover (T. medium) - A Picture of Genomic Similarities and Differences.</title>
        <authorList>
            <person name="Dluhosova J."/>
            <person name="Istvanek J."/>
            <person name="Nedelnik J."/>
            <person name="Repkova J."/>
        </authorList>
    </citation>
    <scope>NUCLEOTIDE SEQUENCE [LARGE SCALE GENOMIC DNA]</scope>
    <source>
        <strain evidence="2">cv. 10/8</strain>
        <tissue evidence="1">Leaf</tissue>
    </source>
</reference>
<evidence type="ECO:0000313" key="2">
    <source>
        <dbReference type="Proteomes" id="UP000265520"/>
    </source>
</evidence>
<sequence>LCDYLFLVGDPCTFVCHICGLLPPLDDVALPDAAGREGDEDFVEYPLE</sequence>
<proteinExistence type="predicted"/>
<protein>
    <submittedName>
        <fullName evidence="1">Uncharacterized protein</fullName>
    </submittedName>
</protein>
<accession>A0A392U6N8</accession>
<feature type="non-terminal residue" evidence="1">
    <location>
        <position position="1"/>
    </location>
</feature>
<name>A0A392U6N8_9FABA</name>
<keyword evidence="2" id="KW-1185">Reference proteome</keyword>
<comment type="caution">
    <text evidence="1">The sequence shown here is derived from an EMBL/GenBank/DDBJ whole genome shotgun (WGS) entry which is preliminary data.</text>
</comment>
<dbReference type="Proteomes" id="UP000265520">
    <property type="component" value="Unassembled WGS sequence"/>
</dbReference>
<organism evidence="1 2">
    <name type="scientific">Trifolium medium</name>
    <dbReference type="NCBI Taxonomy" id="97028"/>
    <lineage>
        <taxon>Eukaryota</taxon>
        <taxon>Viridiplantae</taxon>
        <taxon>Streptophyta</taxon>
        <taxon>Embryophyta</taxon>
        <taxon>Tracheophyta</taxon>
        <taxon>Spermatophyta</taxon>
        <taxon>Magnoliopsida</taxon>
        <taxon>eudicotyledons</taxon>
        <taxon>Gunneridae</taxon>
        <taxon>Pentapetalae</taxon>
        <taxon>rosids</taxon>
        <taxon>fabids</taxon>
        <taxon>Fabales</taxon>
        <taxon>Fabaceae</taxon>
        <taxon>Papilionoideae</taxon>
        <taxon>50 kb inversion clade</taxon>
        <taxon>NPAAA clade</taxon>
        <taxon>Hologalegina</taxon>
        <taxon>IRL clade</taxon>
        <taxon>Trifolieae</taxon>
        <taxon>Trifolium</taxon>
    </lineage>
</organism>